<comment type="caution">
    <text evidence="2">The sequence shown here is derived from an EMBL/GenBank/DDBJ whole genome shotgun (WGS) entry which is preliminary data.</text>
</comment>
<protein>
    <submittedName>
        <fullName evidence="2">Uncharacterized protein</fullName>
    </submittedName>
</protein>
<sequence length="79" mass="8738">MKSALLLLLLFIPLAAFAQREANNWYFGSGAGLSFSNGYAEPLTEGEMYQHEGCATMSDSGTGELLFYTDGIQVWNRQH</sequence>
<dbReference type="RefSeq" id="WP_229962857.1">
    <property type="nucleotide sequence ID" value="NZ_JAJJWI010000035.1"/>
</dbReference>
<keyword evidence="3" id="KW-1185">Reference proteome</keyword>
<feature type="chain" id="PRO_5045497860" evidence="1">
    <location>
        <begin position="19"/>
        <end position="79"/>
    </location>
</feature>
<reference evidence="3" key="1">
    <citation type="journal article" date="2019" name="Int. J. Syst. Evol. Microbiol.">
        <title>The Global Catalogue of Microorganisms (GCM) 10K type strain sequencing project: providing services to taxonomists for standard genome sequencing and annotation.</title>
        <authorList>
            <consortium name="The Broad Institute Genomics Platform"/>
            <consortium name="The Broad Institute Genome Sequencing Center for Infectious Disease"/>
            <person name="Wu L."/>
            <person name="Ma J."/>
        </authorList>
    </citation>
    <scope>NUCLEOTIDE SEQUENCE [LARGE SCALE GENOMIC DNA]</scope>
    <source>
        <strain evidence="3">JCM 16545</strain>
    </source>
</reference>
<evidence type="ECO:0000313" key="2">
    <source>
        <dbReference type="EMBL" id="MFD2068191.1"/>
    </source>
</evidence>
<accession>A0ABW4X0U3</accession>
<name>A0ABW4X0U3_9BACT</name>
<dbReference type="EMBL" id="JBHUHV010000049">
    <property type="protein sequence ID" value="MFD2068191.1"/>
    <property type="molecule type" value="Genomic_DNA"/>
</dbReference>
<feature type="signal peptide" evidence="1">
    <location>
        <begin position="1"/>
        <end position="18"/>
    </location>
</feature>
<dbReference type="Proteomes" id="UP001597369">
    <property type="component" value="Unassembled WGS sequence"/>
</dbReference>
<evidence type="ECO:0000256" key="1">
    <source>
        <dbReference type="SAM" id="SignalP"/>
    </source>
</evidence>
<keyword evidence="1" id="KW-0732">Signal</keyword>
<proteinExistence type="predicted"/>
<organism evidence="2 3">
    <name type="scientific">Pontibacter silvestris</name>
    <dbReference type="NCBI Taxonomy" id="2305183"/>
    <lineage>
        <taxon>Bacteria</taxon>
        <taxon>Pseudomonadati</taxon>
        <taxon>Bacteroidota</taxon>
        <taxon>Cytophagia</taxon>
        <taxon>Cytophagales</taxon>
        <taxon>Hymenobacteraceae</taxon>
        <taxon>Pontibacter</taxon>
    </lineage>
</organism>
<gene>
    <name evidence="2" type="ORF">ACFSKU_14965</name>
</gene>
<evidence type="ECO:0000313" key="3">
    <source>
        <dbReference type="Proteomes" id="UP001597369"/>
    </source>
</evidence>